<dbReference type="EMBL" id="NXNG01000001">
    <property type="protein sequence ID" value="PWT28151.1"/>
    <property type="molecule type" value="Genomic_DNA"/>
</dbReference>
<dbReference type="Proteomes" id="UP000245488">
    <property type="component" value="Chromosome"/>
</dbReference>
<name>A0A317G4U2_BUTFI</name>
<proteinExistence type="predicted"/>
<evidence type="ECO:0000313" key="2">
    <source>
        <dbReference type="EMBL" id="PWT28151.1"/>
    </source>
</evidence>
<evidence type="ECO:0000256" key="1">
    <source>
        <dbReference type="SAM" id="Phobius"/>
    </source>
</evidence>
<reference evidence="2 3" key="1">
    <citation type="submission" date="2017-09" db="EMBL/GenBank/DDBJ databases">
        <title>High-quality draft genome sequence of Butyrivibrio fibrisolvens INBov1, isolated from cow rumen.</title>
        <authorList>
            <person name="Rodriguez Hernaez J."/>
            <person name="Rivarola M."/>
            <person name="Paniego N."/>
            <person name="Cravero S."/>
            <person name="Ceron Cucchi M."/>
            <person name="Martinez M.C."/>
        </authorList>
    </citation>
    <scope>NUCLEOTIDE SEQUENCE [LARGE SCALE GENOMIC DNA]</scope>
    <source>
        <strain evidence="2 3">INBov1</strain>
    </source>
</reference>
<sequence length="84" mass="9197">MLVLPLIVSVPAYIFDEMENKVIDKNHLEDKRAEVLSAYNMGVNFVEVVFLFASAFIAGLGVSACFTVVGVLMILLAGVHVIKR</sequence>
<dbReference type="AlphaFoldDB" id="A0A317G4U2"/>
<keyword evidence="1" id="KW-0812">Transmembrane</keyword>
<keyword evidence="1" id="KW-0472">Membrane</keyword>
<gene>
    <name evidence="2" type="ORF">CPT75_14035</name>
</gene>
<keyword evidence="3" id="KW-1185">Reference proteome</keyword>
<keyword evidence="1" id="KW-1133">Transmembrane helix</keyword>
<comment type="caution">
    <text evidence="2">The sequence shown here is derived from an EMBL/GenBank/DDBJ whole genome shotgun (WGS) entry which is preliminary data.</text>
</comment>
<protein>
    <submittedName>
        <fullName evidence="2">Uncharacterized protein</fullName>
    </submittedName>
</protein>
<feature type="transmembrane region" description="Helical" evidence="1">
    <location>
        <begin position="49"/>
        <end position="82"/>
    </location>
</feature>
<evidence type="ECO:0000313" key="3">
    <source>
        <dbReference type="Proteomes" id="UP000245488"/>
    </source>
</evidence>
<accession>A0A317G4U2</accession>
<organism evidence="2 3">
    <name type="scientific">Butyrivibrio fibrisolvens</name>
    <dbReference type="NCBI Taxonomy" id="831"/>
    <lineage>
        <taxon>Bacteria</taxon>
        <taxon>Bacillati</taxon>
        <taxon>Bacillota</taxon>
        <taxon>Clostridia</taxon>
        <taxon>Lachnospirales</taxon>
        <taxon>Lachnospiraceae</taxon>
        <taxon>Butyrivibrio</taxon>
    </lineage>
</organism>